<keyword evidence="6 7" id="KW-0539">Nucleus</keyword>
<organism evidence="10 11">
    <name type="scientific">Chironomus riparius</name>
    <dbReference type="NCBI Taxonomy" id="315576"/>
    <lineage>
        <taxon>Eukaryota</taxon>
        <taxon>Metazoa</taxon>
        <taxon>Ecdysozoa</taxon>
        <taxon>Arthropoda</taxon>
        <taxon>Hexapoda</taxon>
        <taxon>Insecta</taxon>
        <taxon>Pterygota</taxon>
        <taxon>Neoptera</taxon>
        <taxon>Endopterygota</taxon>
        <taxon>Diptera</taxon>
        <taxon>Nematocera</taxon>
        <taxon>Chironomoidea</taxon>
        <taxon>Chironomidae</taxon>
        <taxon>Chironominae</taxon>
        <taxon>Chironomus</taxon>
    </lineage>
</organism>
<feature type="compositionally biased region" description="Polar residues" evidence="8">
    <location>
        <begin position="648"/>
        <end position="669"/>
    </location>
</feature>
<feature type="compositionally biased region" description="Polar residues" evidence="8">
    <location>
        <begin position="1470"/>
        <end position="1487"/>
    </location>
</feature>
<feature type="compositionally biased region" description="Basic and acidic residues" evidence="8">
    <location>
        <begin position="1132"/>
        <end position="1155"/>
    </location>
</feature>
<evidence type="ECO:0000313" key="10">
    <source>
        <dbReference type="EMBL" id="CAH1719623.1"/>
    </source>
</evidence>
<feature type="compositionally biased region" description="Polar residues" evidence="8">
    <location>
        <begin position="582"/>
        <end position="595"/>
    </location>
</feature>
<feature type="compositionally biased region" description="Polar residues" evidence="8">
    <location>
        <begin position="721"/>
        <end position="733"/>
    </location>
</feature>
<dbReference type="CDD" id="cd21990">
    <property type="entry name" value="HMG-box_CIC-like"/>
    <property type="match status" value="1"/>
</dbReference>
<feature type="compositionally biased region" description="Low complexity" evidence="8">
    <location>
        <begin position="558"/>
        <end position="574"/>
    </location>
</feature>
<feature type="compositionally biased region" description="Polar residues" evidence="8">
    <location>
        <begin position="1"/>
        <end position="42"/>
    </location>
</feature>
<feature type="region of interest" description="Disordered" evidence="8">
    <location>
        <begin position="648"/>
        <end position="693"/>
    </location>
</feature>
<feature type="compositionally biased region" description="Polar residues" evidence="8">
    <location>
        <begin position="930"/>
        <end position="943"/>
    </location>
</feature>
<dbReference type="PROSITE" id="PS50118">
    <property type="entry name" value="HMG_BOX_2"/>
    <property type="match status" value="1"/>
</dbReference>
<keyword evidence="3" id="KW-0805">Transcription regulation</keyword>
<feature type="compositionally biased region" description="Polar residues" evidence="8">
    <location>
        <begin position="485"/>
        <end position="502"/>
    </location>
</feature>
<dbReference type="FunFam" id="1.10.30.10:FF:000010">
    <property type="entry name" value="Capicua transcriptional repressor b"/>
    <property type="match status" value="1"/>
</dbReference>
<proteinExistence type="predicted"/>
<evidence type="ECO:0000256" key="5">
    <source>
        <dbReference type="ARBA" id="ARBA00023163"/>
    </source>
</evidence>
<evidence type="ECO:0000256" key="2">
    <source>
        <dbReference type="ARBA" id="ARBA00022553"/>
    </source>
</evidence>
<feature type="compositionally biased region" description="Acidic residues" evidence="8">
    <location>
        <begin position="948"/>
        <end position="961"/>
    </location>
</feature>
<dbReference type="SMART" id="SM00398">
    <property type="entry name" value="HMG"/>
    <property type="match status" value="1"/>
</dbReference>
<reference evidence="10" key="2">
    <citation type="submission" date="2022-10" db="EMBL/GenBank/DDBJ databases">
        <authorList>
            <consortium name="ENA_rothamsted_submissions"/>
            <consortium name="culmorum"/>
            <person name="King R."/>
        </authorList>
    </citation>
    <scope>NUCLEOTIDE SEQUENCE</scope>
</reference>
<name>A0A9P0ND12_9DIPT</name>
<evidence type="ECO:0000313" key="11">
    <source>
        <dbReference type="Proteomes" id="UP001153620"/>
    </source>
</evidence>
<evidence type="ECO:0000259" key="9">
    <source>
        <dbReference type="PROSITE" id="PS50118"/>
    </source>
</evidence>
<evidence type="ECO:0000256" key="3">
    <source>
        <dbReference type="ARBA" id="ARBA00023015"/>
    </source>
</evidence>
<dbReference type="Gene3D" id="1.10.30.10">
    <property type="entry name" value="High mobility group box domain"/>
    <property type="match status" value="1"/>
</dbReference>
<feature type="region of interest" description="Disordered" evidence="8">
    <location>
        <begin position="917"/>
        <end position="981"/>
    </location>
</feature>
<keyword evidence="5" id="KW-0804">Transcription</keyword>
<feature type="compositionally biased region" description="Polar residues" evidence="8">
    <location>
        <begin position="969"/>
        <end position="981"/>
    </location>
</feature>
<dbReference type="PANTHER" id="PTHR13059">
    <property type="entry name" value="HMG-BOX TRANSCRIPTION FACTOR BBX"/>
    <property type="match status" value="1"/>
</dbReference>
<protein>
    <recommendedName>
        <fullName evidence="9">HMG box domain-containing protein</fullName>
    </recommendedName>
</protein>
<dbReference type="GO" id="GO:0000977">
    <property type="term" value="F:RNA polymerase II transcription regulatory region sequence-specific DNA binding"/>
    <property type="evidence" value="ECO:0007669"/>
    <property type="project" value="TreeGrafter"/>
</dbReference>
<keyword evidence="4 7" id="KW-0238">DNA-binding</keyword>
<evidence type="ECO:0000256" key="7">
    <source>
        <dbReference type="PROSITE-ProRule" id="PRU00267"/>
    </source>
</evidence>
<evidence type="ECO:0000256" key="4">
    <source>
        <dbReference type="ARBA" id="ARBA00023125"/>
    </source>
</evidence>
<feature type="region of interest" description="Disordered" evidence="8">
    <location>
        <begin position="1122"/>
        <end position="1169"/>
    </location>
</feature>
<feature type="DNA-binding region" description="HMG box" evidence="7">
    <location>
        <begin position="1050"/>
        <end position="1118"/>
    </location>
</feature>
<dbReference type="PANTHER" id="PTHR13059:SF13">
    <property type="entry name" value="PROTEIN CAPICUA HOMOLOG"/>
    <property type="match status" value="1"/>
</dbReference>
<reference evidence="10" key="1">
    <citation type="submission" date="2022-01" db="EMBL/GenBank/DDBJ databases">
        <authorList>
            <person name="King R."/>
        </authorList>
    </citation>
    <scope>NUCLEOTIDE SEQUENCE</scope>
</reference>
<feature type="compositionally biased region" description="Basic and acidic residues" evidence="8">
    <location>
        <begin position="542"/>
        <end position="557"/>
    </location>
</feature>
<dbReference type="InterPro" id="IPR036910">
    <property type="entry name" value="HMG_box_dom_sf"/>
</dbReference>
<dbReference type="InterPro" id="IPR058606">
    <property type="entry name" value="HTH_Cic_C"/>
</dbReference>
<evidence type="ECO:0000256" key="6">
    <source>
        <dbReference type="ARBA" id="ARBA00023242"/>
    </source>
</evidence>
<evidence type="ECO:0000256" key="1">
    <source>
        <dbReference type="ARBA" id="ARBA00022491"/>
    </source>
</evidence>
<feature type="region of interest" description="Disordered" evidence="8">
    <location>
        <begin position="710"/>
        <end position="733"/>
    </location>
</feature>
<feature type="region of interest" description="Disordered" evidence="8">
    <location>
        <begin position="1"/>
        <end position="67"/>
    </location>
</feature>
<feature type="compositionally biased region" description="Basic and acidic residues" evidence="8">
    <location>
        <begin position="1236"/>
        <end position="1248"/>
    </location>
</feature>
<dbReference type="Pfam" id="PF25981">
    <property type="entry name" value="HTH_Cic_C"/>
    <property type="match status" value="1"/>
</dbReference>
<dbReference type="InterPro" id="IPR032147">
    <property type="entry name" value="Cic_dom"/>
</dbReference>
<feature type="region of interest" description="Disordered" evidence="8">
    <location>
        <begin position="470"/>
        <end position="502"/>
    </location>
</feature>
<feature type="compositionally biased region" description="Polar residues" evidence="8">
    <location>
        <begin position="1160"/>
        <end position="1169"/>
    </location>
</feature>
<dbReference type="EMBL" id="OU895878">
    <property type="protein sequence ID" value="CAH1719623.1"/>
    <property type="molecule type" value="Genomic_DNA"/>
</dbReference>
<dbReference type="GO" id="GO:0005634">
    <property type="term" value="C:nucleus"/>
    <property type="evidence" value="ECO:0007669"/>
    <property type="project" value="UniProtKB-UniRule"/>
</dbReference>
<accession>A0A9P0ND12</accession>
<evidence type="ECO:0000256" key="8">
    <source>
        <dbReference type="SAM" id="MobiDB-lite"/>
    </source>
</evidence>
<feature type="region of interest" description="Disordered" evidence="8">
    <location>
        <begin position="518"/>
        <end position="613"/>
    </location>
</feature>
<feature type="compositionally biased region" description="Polar residues" evidence="8">
    <location>
        <begin position="1013"/>
        <end position="1032"/>
    </location>
</feature>
<dbReference type="Proteomes" id="UP001153620">
    <property type="component" value="Chromosome 2"/>
</dbReference>
<dbReference type="InterPro" id="IPR052412">
    <property type="entry name" value="CC-Dev_Transcription_Reg"/>
</dbReference>
<feature type="region of interest" description="Disordered" evidence="8">
    <location>
        <begin position="1225"/>
        <end position="1260"/>
    </location>
</feature>
<sequence>MHVTAHSTNLESVPRTTNQQQSLTTLESHASDPSTNSNINSRDNNKKTTLTGGNNQEQQHGNLDEEIPASVISSVGTTNYQKFMTNLKNVNEASANNNSVKLDENVNNSKTMIQQTINVQAPRLHPKKRKFDLSELEDDNLSATTSNIMTTVYNNPVSLSSPPEKISLVYQTSNEPNVNQQTFASYNNPQHSIVTQVAGNNTGEMQQIMKRQLSSYSPTTSNHMKAIVTSNQIVTSCQPPSFEQPQESLVDLKEWCNQRVLAKRKDYYVQGVTRRTNLSNSVLVELDFPEGQQQLYQDIFGSGKFDVIGDAPPCLNEIYIGRRVCVRSLMSDLPTHVFIEGQIVDIINVPTKQFAVLTNNGDKRIVKRAELRLVVPPWNEELSEQSESSIVKVAQMGSIVKGEPQTQRVILINKPMEHLNEHPCGAPNIIFSSNRQEPIGLFKTSHNTATRTYLQRHDTQNSIQLQQVVPAHHQSQSHEEYYRTAATSPFQSSSQTQESTNVLSTDIQPGMMSIVAASPLNDDSYRRHSSTRQYDDFESDDDLRREDITFPNDEEKYSGSSKRSSMQSRGSTSSLIEHGSLTPRSQPATPRSQAATPHRFKKGDVVSTPNGIRKKFNGKQWRRLCSNETCTKESQRRGFCSRHLSQKGNALRSSAGPNHFSASRSSSKTQGDEDTSRDSETSPNYRVTGKFDQDETDVANMLVSLSSSRSATPAFSSPTAQGSSPSVPNQSPVTTVGNRQNVFMPIPAADMTTHNENSKYKNNASSPVPYNMPHTQVIRPELVRPSQHHHMSNIQQCPSNLPQQTHNPNPVTVATQQQPTTQHSTIGHATSVIRISPASANQFQPFHPVIVDPTHLVPLLPPSTTSMAVSLNALNTGTGGNSQTPNLNQLELKTVTKNGINTGSVYQWHSLLPVINAPPHNTTDSHHNVQHGNDPSCGSTAITNSNNDEGDISGDDDDVFEEPVPPKNCQHSSSNGTDEYQQRSVIFQSGIGGADDINSGQFGHSDKLQDIDSISLNNGSNAKKGRSQSLSAIQAGKEPSSPSSKKDPRIRRPMNAFMIFSKRHRAMVHQQHPNQDNRTVSKILGEWWYALKSDEKTKYHELASEVKEAHFKAHPEWKWCSKDRRKSSSSTKDSRSRIDSLDGVDSDEKSPKTPAEHLNQPHQMSDSVIPLTINNYEIGNNETGKENIGNKQAIEEFSSDMHHPQQQQQQQQQQEGIEIDLKCGEKVTDSDVESNTDEKGTYQKDSMTRKPKPINPLHQSESSALYSPMSIFPYNSPKNPVGVLPFHPTGGAFKTMPQSPKTCGYVQTTPTIKAEMEAKCISANSTNANNNNTIFNFPSVKLAKTLTKDESAIGRNISDFSSVGNGSNLNVSALKHHEASTTASSMSSGKMGNQQSIMLSINSNEQDEFIVYPKLSTEVLANPNVKQQTMQHPAYAFNNSKIPTVFVQQSFESSINHQSGMKIKEEPESPRTNLPATPKSNEAQNDTDIGENNEGSESYESIENKKFVLAPTPAQLGKAPLQRRQNQSINSSNTSISELTYIETLTSTSASSMNAVPSALPTPTSAPPYEDQLQTSPTFKIKSSYKKIKIDDSVLRQVDFENKFKILPQFKPEDCQSPSAISVPSSPRVFTQSYRKKQQIMLNKSMTQTDEEQSDLGSAMSSATPSAASFLMGNRFFGPDFNIDQLRYCVNAVLAAEDNSDRSPRTPKTPSQRSDTNEKGHRKVLEERRRLVMELFQQHGMFPSSQATNSFQLEHSNIFPNKQSLQLKIREVRQKYMAQPGMTQQQPYTPNENLQVSDQTAIVTAAQ</sequence>
<dbReference type="InterPro" id="IPR058607">
    <property type="entry name" value="HMG-box_Cic-like"/>
</dbReference>
<keyword evidence="1" id="KW-0678">Repressor</keyword>
<gene>
    <name evidence="10" type="ORF">CHIRRI_LOCUS6903</name>
</gene>
<keyword evidence="2" id="KW-0597">Phosphoprotein</keyword>
<feature type="domain" description="HMG box" evidence="9">
    <location>
        <begin position="1050"/>
        <end position="1118"/>
    </location>
</feature>
<keyword evidence="11" id="KW-1185">Reference proteome</keyword>
<dbReference type="Pfam" id="PF16090">
    <property type="entry name" value="DUF4819"/>
    <property type="match status" value="1"/>
</dbReference>
<feature type="region of interest" description="Disordered" evidence="8">
    <location>
        <begin position="1456"/>
        <end position="1498"/>
    </location>
</feature>
<dbReference type="SUPFAM" id="SSF47095">
    <property type="entry name" value="HMG-box"/>
    <property type="match status" value="1"/>
</dbReference>
<feature type="region of interest" description="Disordered" evidence="8">
    <location>
        <begin position="1698"/>
        <end position="1723"/>
    </location>
</feature>
<dbReference type="InterPro" id="IPR009071">
    <property type="entry name" value="HMG_box_dom"/>
</dbReference>
<dbReference type="GO" id="GO:0000981">
    <property type="term" value="F:DNA-binding transcription factor activity, RNA polymerase II-specific"/>
    <property type="evidence" value="ECO:0007669"/>
    <property type="project" value="TreeGrafter"/>
</dbReference>
<feature type="compositionally biased region" description="Low complexity" evidence="8">
    <location>
        <begin position="710"/>
        <end position="720"/>
    </location>
</feature>
<dbReference type="Pfam" id="PF00505">
    <property type="entry name" value="HMG_box"/>
    <property type="match status" value="1"/>
</dbReference>
<feature type="region of interest" description="Disordered" evidence="8">
    <location>
        <begin position="1013"/>
        <end position="1052"/>
    </location>
</feature>
<feature type="compositionally biased region" description="Basic and acidic residues" evidence="8">
    <location>
        <begin position="670"/>
        <end position="680"/>
    </location>
</feature>